<keyword evidence="10" id="KW-1185">Reference proteome</keyword>
<evidence type="ECO:0000256" key="2">
    <source>
        <dbReference type="ARBA" id="ARBA00022676"/>
    </source>
</evidence>
<gene>
    <name evidence="9" type="ORF">YK48G_05930</name>
</gene>
<feature type="transmembrane region" description="Helical" evidence="7">
    <location>
        <begin position="342"/>
        <end position="367"/>
    </location>
</feature>
<comment type="subcellular location">
    <subcellularLocation>
        <location evidence="1">Membrane</location>
        <topology evidence="1">Multi-pass membrane protein</topology>
    </subcellularLocation>
</comment>
<accession>A0ABQ3VWW1</accession>
<keyword evidence="2" id="KW-0328">Glycosyltransferase</keyword>
<keyword evidence="4 7" id="KW-0812">Transmembrane</keyword>
<feature type="transmembrane region" description="Helical" evidence="7">
    <location>
        <begin position="6"/>
        <end position="30"/>
    </location>
</feature>
<reference evidence="9 10" key="1">
    <citation type="journal article" date="2021" name="Int. J. Syst. Evol. Microbiol.">
        <title>Lentilactobacillus fungorum sp. nov., isolated from spent mushroom substrates.</title>
        <authorList>
            <person name="Tohno M."/>
            <person name="Tanizawa Y."/>
            <person name="Kojima Y."/>
            <person name="Sakamoto M."/>
            <person name="Ohkuma M."/>
            <person name="Kobayashi H."/>
        </authorList>
    </citation>
    <scope>NUCLEOTIDE SEQUENCE [LARGE SCALE GENOMIC DNA]</scope>
    <source>
        <strain evidence="9 10">YK48G</strain>
    </source>
</reference>
<feature type="transmembrane region" description="Helical" evidence="7">
    <location>
        <begin position="379"/>
        <end position="402"/>
    </location>
</feature>
<keyword evidence="6 7" id="KW-0472">Membrane</keyword>
<organism evidence="9 10">
    <name type="scientific">Lentilactobacillus fungorum</name>
    <dbReference type="NCBI Taxonomy" id="2201250"/>
    <lineage>
        <taxon>Bacteria</taxon>
        <taxon>Bacillati</taxon>
        <taxon>Bacillota</taxon>
        <taxon>Bacilli</taxon>
        <taxon>Lactobacillales</taxon>
        <taxon>Lactobacillaceae</taxon>
        <taxon>Lentilactobacillus</taxon>
    </lineage>
</organism>
<feature type="domain" description="Glycosyltransferase 2-like" evidence="8">
    <location>
        <begin position="144"/>
        <end position="335"/>
    </location>
</feature>
<dbReference type="Gene3D" id="3.90.550.10">
    <property type="entry name" value="Spore Coat Polysaccharide Biosynthesis Protein SpsA, Chain A"/>
    <property type="match status" value="1"/>
</dbReference>
<name>A0ABQ3VWW1_9LACO</name>
<dbReference type="Proteomes" id="UP000604765">
    <property type="component" value="Unassembled WGS sequence"/>
</dbReference>
<dbReference type="EMBL" id="BNJR01000007">
    <property type="protein sequence ID" value="GHP13168.1"/>
    <property type="molecule type" value="Genomic_DNA"/>
</dbReference>
<evidence type="ECO:0000256" key="3">
    <source>
        <dbReference type="ARBA" id="ARBA00022679"/>
    </source>
</evidence>
<dbReference type="InterPro" id="IPR001173">
    <property type="entry name" value="Glyco_trans_2-like"/>
</dbReference>
<proteinExistence type="predicted"/>
<sequence length="453" mass="51260">MHFLTLMWVFLFISLFCTGGFSILNLFNIFCYKDIHRRFSEHKIRQITHLYIMVPALNEVNEIVGTVNRLLTAIKPLPVTTTLVIIDDGSNDGTHEKLLAFEDNPSVHVLTRKFPNAQKGKGEALNDGLAWIVKHAVDFKNVVVGVIDSDSQPNAQILMDVYNGFTHSKYDLLQTGIAINNIHNFLTLMQEFEFGVPNLLQQVIRMGWGSAIASGNGQFMTLEMANTIRWNNSLLDDLEFSINGLLHGFVGGFLANTFMPQEGVLKYRPLVKQRVRWCHGGMQCLFRYGKQVFWSKQISPQLKTDLLVFMILPFFSILFTISSFMATIVLVVHLVMWPQGTIIAAFTVISIGTVITALMIFAADHLGNAQIKALSIKQVLMMAIGNLIYSWLMAPVAFIALFRLVTRKNDWSKTAHDQSTVYTSRRKPAQTAIYESSYQHAYQPRTAKDRVMK</sequence>
<evidence type="ECO:0000256" key="6">
    <source>
        <dbReference type="ARBA" id="ARBA00023136"/>
    </source>
</evidence>
<dbReference type="GO" id="GO:0016740">
    <property type="term" value="F:transferase activity"/>
    <property type="evidence" value="ECO:0007669"/>
    <property type="project" value="UniProtKB-KW"/>
</dbReference>
<dbReference type="InterPro" id="IPR029044">
    <property type="entry name" value="Nucleotide-diphossugar_trans"/>
</dbReference>
<dbReference type="PANTHER" id="PTHR43867">
    <property type="entry name" value="CELLULOSE SYNTHASE CATALYTIC SUBUNIT A [UDP-FORMING]"/>
    <property type="match status" value="1"/>
</dbReference>
<evidence type="ECO:0000256" key="7">
    <source>
        <dbReference type="SAM" id="Phobius"/>
    </source>
</evidence>
<evidence type="ECO:0000256" key="1">
    <source>
        <dbReference type="ARBA" id="ARBA00004141"/>
    </source>
</evidence>
<feature type="transmembrane region" description="Helical" evidence="7">
    <location>
        <begin position="306"/>
        <end position="336"/>
    </location>
</feature>
<evidence type="ECO:0000313" key="9">
    <source>
        <dbReference type="EMBL" id="GHP13168.1"/>
    </source>
</evidence>
<keyword evidence="3 9" id="KW-0808">Transferase</keyword>
<dbReference type="RefSeq" id="WP_203629224.1">
    <property type="nucleotide sequence ID" value="NZ_BNJR01000007.1"/>
</dbReference>
<evidence type="ECO:0000256" key="4">
    <source>
        <dbReference type="ARBA" id="ARBA00022692"/>
    </source>
</evidence>
<evidence type="ECO:0000313" key="10">
    <source>
        <dbReference type="Proteomes" id="UP000604765"/>
    </source>
</evidence>
<evidence type="ECO:0000256" key="5">
    <source>
        <dbReference type="ARBA" id="ARBA00022989"/>
    </source>
</evidence>
<dbReference type="PANTHER" id="PTHR43867:SF2">
    <property type="entry name" value="CELLULOSE SYNTHASE CATALYTIC SUBUNIT A [UDP-FORMING]"/>
    <property type="match status" value="1"/>
</dbReference>
<dbReference type="Pfam" id="PF13632">
    <property type="entry name" value="Glyco_trans_2_3"/>
    <property type="match status" value="1"/>
</dbReference>
<keyword evidence="5 7" id="KW-1133">Transmembrane helix</keyword>
<dbReference type="SUPFAM" id="SSF53448">
    <property type="entry name" value="Nucleotide-diphospho-sugar transferases"/>
    <property type="match status" value="1"/>
</dbReference>
<evidence type="ECO:0000259" key="8">
    <source>
        <dbReference type="Pfam" id="PF13632"/>
    </source>
</evidence>
<comment type="caution">
    <text evidence="9">The sequence shown here is derived from an EMBL/GenBank/DDBJ whole genome shotgun (WGS) entry which is preliminary data.</text>
</comment>
<protein>
    <submittedName>
        <fullName evidence="9">Glycosyl transferase family 2</fullName>
    </submittedName>
</protein>
<dbReference type="InterPro" id="IPR050321">
    <property type="entry name" value="Glycosyltr_2/OpgH_subfam"/>
</dbReference>